<feature type="compositionally biased region" description="Basic and acidic residues" evidence="1">
    <location>
        <begin position="131"/>
        <end position="152"/>
    </location>
</feature>
<evidence type="ECO:0000256" key="1">
    <source>
        <dbReference type="SAM" id="MobiDB-lite"/>
    </source>
</evidence>
<feature type="compositionally biased region" description="Polar residues" evidence="1">
    <location>
        <begin position="118"/>
        <end position="130"/>
    </location>
</feature>
<organism evidence="2 3">
    <name type="scientific">Romanomermis culicivorax</name>
    <name type="common">Nematode worm</name>
    <dbReference type="NCBI Taxonomy" id="13658"/>
    <lineage>
        <taxon>Eukaryota</taxon>
        <taxon>Metazoa</taxon>
        <taxon>Ecdysozoa</taxon>
        <taxon>Nematoda</taxon>
        <taxon>Enoplea</taxon>
        <taxon>Dorylaimia</taxon>
        <taxon>Mermithida</taxon>
        <taxon>Mermithoidea</taxon>
        <taxon>Mermithidae</taxon>
        <taxon>Romanomermis</taxon>
    </lineage>
</organism>
<accession>A0A915JFI8</accession>
<proteinExistence type="predicted"/>
<dbReference type="Proteomes" id="UP000887565">
    <property type="component" value="Unplaced"/>
</dbReference>
<name>A0A915JFI8_ROMCU</name>
<evidence type="ECO:0000313" key="2">
    <source>
        <dbReference type="Proteomes" id="UP000887565"/>
    </source>
</evidence>
<keyword evidence="2" id="KW-1185">Reference proteome</keyword>
<evidence type="ECO:0000313" key="3">
    <source>
        <dbReference type="WBParaSite" id="nRc.2.0.1.t24586-RA"/>
    </source>
</evidence>
<dbReference type="WBParaSite" id="nRc.2.0.1.t24586-RA">
    <property type="protein sequence ID" value="nRc.2.0.1.t24586-RA"/>
    <property type="gene ID" value="nRc.2.0.1.g24586"/>
</dbReference>
<dbReference type="AlphaFoldDB" id="A0A915JFI8"/>
<sequence>MNNIQFKFCPFCPEPLDDDRQVLIHAIGDHTAEYLKFKNQESLESIFEKLPAIKRTILEKRILAKRRNLDDENDEVLEKIDFVSKLDDVKLSPAALNISSLETSKNDEPVAENAPLSCCSSGYQSGTENDQLSKNEDEENPPKIDSYDDQNHKKIDNLIAPESTSFLDESLPILKVENQVQNSNFPAINDQNFKQIDNDGDQHLNQSIINQQDHQIDSVVVVDDRSIISIPELKTTTTLNDDMDVLFGENGFFALNDEISTILTENMASREPLVDPIIAGPASPQPHRCRNGDAPPPPTSNDQFSVLKSILNATPNYAPPAPRTVFTQEMTPVLTPIVQAQTQPLNDPASAFFVERRRAPILPTPAAIFPPQPQPRAILMTPQPPPIFQTTTTLHLLYGGTSLTFVDVVVCRVCRIVAGPTEQVLK</sequence>
<feature type="region of interest" description="Disordered" evidence="1">
    <location>
        <begin position="280"/>
        <end position="302"/>
    </location>
</feature>
<protein>
    <submittedName>
        <fullName evidence="3">C2H2-type domain-containing protein</fullName>
    </submittedName>
</protein>
<feature type="region of interest" description="Disordered" evidence="1">
    <location>
        <begin position="105"/>
        <end position="152"/>
    </location>
</feature>
<reference evidence="3" key="1">
    <citation type="submission" date="2022-11" db="UniProtKB">
        <authorList>
            <consortium name="WormBaseParasite"/>
        </authorList>
    </citation>
    <scope>IDENTIFICATION</scope>
</reference>